<sequence length="215" mass="21861">MRLVPSSPVSWSVAAVGVAVAAGALFVGCDVLPDDAAEGPAAGEATPLPEPSAEEAPFAVPASCADIGAAELVGDLAPEGAALEEEAGGVEDVPDSEQLSCTWVGGTEPGGESVALVFTVNADPGDRAAVVRPAGAQEEMDWEVDVDVNVDTYRTDRTDELGGELKLVSTVEGSNRHLHLSLPGDLHVSVFTVSSEATKEEMEQVVLAAAQEAGA</sequence>
<name>A0A852U393_9ACTN</name>
<organism evidence="1 2">
    <name type="scientific">Spinactinospora alkalitolerans</name>
    <dbReference type="NCBI Taxonomy" id="687207"/>
    <lineage>
        <taxon>Bacteria</taxon>
        <taxon>Bacillati</taxon>
        <taxon>Actinomycetota</taxon>
        <taxon>Actinomycetes</taxon>
        <taxon>Streptosporangiales</taxon>
        <taxon>Nocardiopsidaceae</taxon>
        <taxon>Spinactinospora</taxon>
    </lineage>
</organism>
<dbReference type="AlphaFoldDB" id="A0A852U393"/>
<dbReference type="PROSITE" id="PS51257">
    <property type="entry name" value="PROKAR_LIPOPROTEIN"/>
    <property type="match status" value="1"/>
</dbReference>
<evidence type="ECO:0008006" key="3">
    <source>
        <dbReference type="Google" id="ProtNLM"/>
    </source>
</evidence>
<evidence type="ECO:0000313" key="1">
    <source>
        <dbReference type="EMBL" id="NYE50641.1"/>
    </source>
</evidence>
<protein>
    <recommendedName>
        <fullName evidence="3">DUF3558 domain-containing protein</fullName>
    </recommendedName>
</protein>
<dbReference type="RefSeq" id="WP_179646094.1">
    <property type="nucleotide sequence ID" value="NZ_BAAAYY010000044.1"/>
</dbReference>
<comment type="caution">
    <text evidence="1">The sequence shown here is derived from an EMBL/GenBank/DDBJ whole genome shotgun (WGS) entry which is preliminary data.</text>
</comment>
<proteinExistence type="predicted"/>
<accession>A0A852U393</accession>
<dbReference type="Proteomes" id="UP000589036">
    <property type="component" value="Unassembled WGS sequence"/>
</dbReference>
<evidence type="ECO:0000313" key="2">
    <source>
        <dbReference type="Proteomes" id="UP000589036"/>
    </source>
</evidence>
<keyword evidence="2" id="KW-1185">Reference proteome</keyword>
<dbReference type="EMBL" id="JACCCC010000001">
    <property type="protein sequence ID" value="NYE50641.1"/>
    <property type="molecule type" value="Genomic_DNA"/>
</dbReference>
<reference evidence="1 2" key="1">
    <citation type="submission" date="2020-07" db="EMBL/GenBank/DDBJ databases">
        <title>Sequencing the genomes of 1000 actinobacteria strains.</title>
        <authorList>
            <person name="Klenk H.-P."/>
        </authorList>
    </citation>
    <scope>NUCLEOTIDE SEQUENCE [LARGE SCALE GENOMIC DNA]</scope>
    <source>
        <strain evidence="1 2">CXB654</strain>
    </source>
</reference>
<gene>
    <name evidence="1" type="ORF">HDA32_005761</name>
</gene>